<evidence type="ECO:0000256" key="1">
    <source>
        <dbReference type="SAM" id="MobiDB-lite"/>
    </source>
</evidence>
<dbReference type="Gene3D" id="3.40.50.1820">
    <property type="entry name" value="alpha/beta hydrolase"/>
    <property type="match status" value="1"/>
</dbReference>
<reference evidence="5 6" key="1">
    <citation type="submission" date="2019-06" db="EMBL/GenBank/DDBJ databases">
        <authorList>
            <person name="Livingstone P."/>
            <person name="Whitworth D."/>
        </authorList>
    </citation>
    <scope>NUCLEOTIDE SEQUENCE [LARGE SCALE GENOMIC DNA]</scope>
    <source>
        <strain evidence="5 6">AM401</strain>
    </source>
</reference>
<feature type="domain" description="Peptidase S33 tripeptidyl aminopeptidase-like C-terminal" evidence="4">
    <location>
        <begin position="403"/>
        <end position="485"/>
    </location>
</feature>
<protein>
    <submittedName>
        <fullName evidence="5">Alpha/beta hydrolase</fullName>
    </submittedName>
</protein>
<dbReference type="SUPFAM" id="SSF53474">
    <property type="entry name" value="alpha/beta-Hydrolases"/>
    <property type="match status" value="1"/>
</dbReference>
<feature type="region of interest" description="Disordered" evidence="1">
    <location>
        <begin position="491"/>
        <end position="513"/>
    </location>
</feature>
<dbReference type="GO" id="GO:0016787">
    <property type="term" value="F:hydrolase activity"/>
    <property type="evidence" value="ECO:0007669"/>
    <property type="project" value="UniProtKB-KW"/>
</dbReference>
<feature type="chain" id="PRO_5021827297" evidence="2">
    <location>
        <begin position="35"/>
        <end position="513"/>
    </location>
</feature>
<keyword evidence="2" id="KW-0732">Signal</keyword>
<dbReference type="Proteomes" id="UP000315369">
    <property type="component" value="Unassembled WGS sequence"/>
</dbReference>
<dbReference type="EMBL" id="VIFM01000010">
    <property type="protein sequence ID" value="TQF17250.1"/>
    <property type="molecule type" value="Genomic_DNA"/>
</dbReference>
<proteinExistence type="predicted"/>
<dbReference type="RefSeq" id="WP_141641099.1">
    <property type="nucleotide sequence ID" value="NZ_VIFM01000010.1"/>
</dbReference>
<dbReference type="InterPro" id="IPR000073">
    <property type="entry name" value="AB_hydrolase_1"/>
</dbReference>
<keyword evidence="5" id="KW-0378">Hydrolase</keyword>
<dbReference type="Pfam" id="PF00561">
    <property type="entry name" value="Abhydrolase_1"/>
    <property type="match status" value="1"/>
</dbReference>
<name>A0A540X7Q1_9BACT</name>
<keyword evidence="6" id="KW-1185">Reference proteome</keyword>
<evidence type="ECO:0000256" key="2">
    <source>
        <dbReference type="SAM" id="SignalP"/>
    </source>
</evidence>
<dbReference type="OrthoDB" id="613638at2"/>
<dbReference type="AlphaFoldDB" id="A0A540X7Q1"/>
<organism evidence="5 6">
    <name type="scientific">Myxococcus llanfairpwllgwyngyllgogerychwyrndrobwllllantysiliogogogochensis</name>
    <dbReference type="NCBI Taxonomy" id="2590453"/>
    <lineage>
        <taxon>Bacteria</taxon>
        <taxon>Pseudomonadati</taxon>
        <taxon>Myxococcota</taxon>
        <taxon>Myxococcia</taxon>
        <taxon>Myxococcales</taxon>
        <taxon>Cystobacterineae</taxon>
        <taxon>Myxococcaceae</taxon>
        <taxon>Myxococcus</taxon>
    </lineage>
</organism>
<evidence type="ECO:0000313" key="6">
    <source>
        <dbReference type="Proteomes" id="UP000315369"/>
    </source>
</evidence>
<dbReference type="InterPro" id="IPR013595">
    <property type="entry name" value="Pept_S33_TAP-like_C"/>
</dbReference>
<evidence type="ECO:0000259" key="4">
    <source>
        <dbReference type="Pfam" id="PF08386"/>
    </source>
</evidence>
<accession>A0A540X7Q1</accession>
<feature type="signal peptide" evidence="2">
    <location>
        <begin position="1"/>
        <end position="34"/>
    </location>
</feature>
<evidence type="ECO:0000313" key="5">
    <source>
        <dbReference type="EMBL" id="TQF17250.1"/>
    </source>
</evidence>
<dbReference type="Pfam" id="PF08386">
    <property type="entry name" value="Abhydrolase_4"/>
    <property type="match status" value="1"/>
</dbReference>
<feature type="domain" description="AB hydrolase-1" evidence="3">
    <location>
        <begin position="134"/>
        <end position="243"/>
    </location>
</feature>
<evidence type="ECO:0000259" key="3">
    <source>
        <dbReference type="Pfam" id="PF00561"/>
    </source>
</evidence>
<comment type="caution">
    <text evidence="5">The sequence shown here is derived from an EMBL/GenBank/DDBJ whole genome shotgun (WGS) entry which is preliminary data.</text>
</comment>
<dbReference type="InterPro" id="IPR029058">
    <property type="entry name" value="AB_hydrolase_fold"/>
</dbReference>
<feature type="compositionally biased region" description="Pro residues" evidence="1">
    <location>
        <begin position="495"/>
        <end position="513"/>
    </location>
</feature>
<gene>
    <name evidence="5" type="ORF">FJV41_04190</name>
</gene>
<sequence>MEKSIARIEPTWFGRTAGAFVALALASITSQAHAASAHKAGEVVMETASAKTAGGETVRFEIGTLYVPENRAVPGSRVIGIGFARIRAAQPTGAPPIFDMAGGPGSSNLRAFVDGDPYGQDLLQLFVRLSAAGDVVVFDQRGYSKRGEVLEFAWPQQPLDRPGSPSADAANMVKAAREAIAAHPDKDLAGYTIVQCAEDVNDLRRALGYDKITLFAESFGSQWAFAVMRLHPEIVARAQLAAVEPLDFGYDMPSHVLAALQRIAFDADRDPGLAPYLPKGGIMTALRAVRDRFARAPIKVKVKDEMTGRVQEVVLGVKELRDSLVVPAHVWPAFVLSLYHGHYDDWARALVKQNKDNQFPLIGPLIDTSLGVTTAREHLLRTDPGGDLLGMGALDAYTASAPVWPSPDVGDDLRVPVLSSTPVLFIHGDWDTSTPVENTLSMLPYFPNSRTILVHRGRHGARYALLDQQPAARAAIIEFLKTGDTRAVPTHVTLPAPPFRRPAFPAPEKPSGP</sequence>